<feature type="transmembrane region" description="Helical" evidence="6">
    <location>
        <begin position="12"/>
        <end position="36"/>
    </location>
</feature>
<keyword evidence="2" id="KW-1003">Cell membrane</keyword>
<feature type="transmembrane region" description="Helical" evidence="6">
    <location>
        <begin position="165"/>
        <end position="182"/>
    </location>
</feature>
<sequence>MIALIQKEIRSFFGSIIGYLVILVYLLINGVFLWLFPGNFNILDGGYASLGNLFTISPWVFLFLIPALSMRLFADEKKAGTLEILLTKPLSDLQIILAKYVAGLFLLLLALLPTLLYYYSVYQLGNPAGNLDSGGTFGSYIGLLFLGGAFLSIGLFASSLTDNQIVAFLLAMFLCFFVFYGFDQIAGFDLFGSADLIILKLGINEHYVSMSRGVLDSRDLLYFVSVIALFIGATRVVIQSRKW</sequence>
<evidence type="ECO:0000313" key="7">
    <source>
        <dbReference type="EMBL" id="QNR24957.1"/>
    </source>
</evidence>
<dbReference type="GO" id="GO:0140359">
    <property type="term" value="F:ABC-type transporter activity"/>
    <property type="evidence" value="ECO:0007669"/>
    <property type="project" value="InterPro"/>
</dbReference>
<evidence type="ECO:0000256" key="1">
    <source>
        <dbReference type="ARBA" id="ARBA00004651"/>
    </source>
</evidence>
<evidence type="ECO:0000256" key="2">
    <source>
        <dbReference type="ARBA" id="ARBA00022475"/>
    </source>
</evidence>
<name>A0A7H0VGV9_9FLAO</name>
<dbReference type="PANTHER" id="PTHR30294">
    <property type="entry name" value="MEMBRANE COMPONENT OF ABC TRANSPORTER YHHJ-RELATED"/>
    <property type="match status" value="1"/>
</dbReference>
<gene>
    <name evidence="7" type="primary">gldF</name>
    <name evidence="7" type="ORF">H4K34_03695</name>
</gene>
<protein>
    <submittedName>
        <fullName evidence="7">Gliding motility-associated ABC transporter permease subunit GldF</fullName>
    </submittedName>
</protein>
<keyword evidence="8" id="KW-1185">Reference proteome</keyword>
<keyword evidence="4 6" id="KW-1133">Transmembrane helix</keyword>
<evidence type="ECO:0000256" key="3">
    <source>
        <dbReference type="ARBA" id="ARBA00022692"/>
    </source>
</evidence>
<evidence type="ECO:0000256" key="4">
    <source>
        <dbReference type="ARBA" id="ARBA00022989"/>
    </source>
</evidence>
<dbReference type="NCBIfam" id="TIGR03518">
    <property type="entry name" value="ABC_perm_GldF"/>
    <property type="match status" value="1"/>
</dbReference>
<accession>A0A7H0VGV9</accession>
<dbReference type="RefSeq" id="WP_210759484.1">
    <property type="nucleotide sequence ID" value="NZ_CP060139.1"/>
</dbReference>
<dbReference type="GO" id="GO:0005886">
    <property type="term" value="C:plasma membrane"/>
    <property type="evidence" value="ECO:0007669"/>
    <property type="project" value="UniProtKB-SubCell"/>
</dbReference>
<comment type="subcellular location">
    <subcellularLocation>
        <location evidence="1">Cell membrane</location>
        <topology evidence="1">Multi-pass membrane protein</topology>
    </subcellularLocation>
</comment>
<evidence type="ECO:0000313" key="8">
    <source>
        <dbReference type="Proteomes" id="UP000516305"/>
    </source>
</evidence>
<dbReference type="Pfam" id="PF12679">
    <property type="entry name" value="ABC2_membrane_2"/>
    <property type="match status" value="1"/>
</dbReference>
<feature type="transmembrane region" description="Helical" evidence="6">
    <location>
        <begin position="220"/>
        <end position="238"/>
    </location>
</feature>
<evidence type="ECO:0000256" key="6">
    <source>
        <dbReference type="SAM" id="Phobius"/>
    </source>
</evidence>
<dbReference type="InterPro" id="IPR051449">
    <property type="entry name" value="ABC-2_transporter_component"/>
</dbReference>
<evidence type="ECO:0000256" key="5">
    <source>
        <dbReference type="ARBA" id="ARBA00023136"/>
    </source>
</evidence>
<feature type="transmembrane region" description="Helical" evidence="6">
    <location>
        <begin position="56"/>
        <end position="74"/>
    </location>
</feature>
<keyword evidence="3 6" id="KW-0812">Transmembrane</keyword>
<proteinExistence type="predicted"/>
<dbReference type="Proteomes" id="UP000516305">
    <property type="component" value="Chromosome"/>
</dbReference>
<reference evidence="7 8" key="1">
    <citation type="submission" date="2020-08" db="EMBL/GenBank/DDBJ databases">
        <title>Croceimicrobium hydrocarbonivorans gen. nov., sp. nov., a novel marine bacterium isolated from a bacterial consortium that degrades polyethylene terephthalate.</title>
        <authorList>
            <person name="Liu R."/>
        </authorList>
    </citation>
    <scope>NUCLEOTIDE SEQUENCE [LARGE SCALE GENOMIC DNA]</scope>
    <source>
        <strain evidence="7 8">A20-9</strain>
    </source>
</reference>
<dbReference type="AlphaFoldDB" id="A0A7H0VGV9"/>
<dbReference type="InterPro" id="IPR019860">
    <property type="entry name" value="Motility-assoc_ABC_perm_GldF"/>
</dbReference>
<keyword evidence="5 6" id="KW-0472">Membrane</keyword>
<dbReference type="KEGG" id="chyd:H4K34_03695"/>
<feature type="transmembrane region" description="Helical" evidence="6">
    <location>
        <begin position="95"/>
        <end position="119"/>
    </location>
</feature>
<dbReference type="PANTHER" id="PTHR30294:SF29">
    <property type="entry name" value="MULTIDRUG ABC TRANSPORTER PERMEASE YBHS-RELATED"/>
    <property type="match status" value="1"/>
</dbReference>
<feature type="transmembrane region" description="Helical" evidence="6">
    <location>
        <begin position="139"/>
        <end position="158"/>
    </location>
</feature>
<dbReference type="EMBL" id="CP060139">
    <property type="protein sequence ID" value="QNR24957.1"/>
    <property type="molecule type" value="Genomic_DNA"/>
</dbReference>
<organism evidence="7 8">
    <name type="scientific">Croceimicrobium hydrocarbonivorans</name>
    <dbReference type="NCBI Taxonomy" id="2761580"/>
    <lineage>
        <taxon>Bacteria</taxon>
        <taxon>Pseudomonadati</taxon>
        <taxon>Bacteroidota</taxon>
        <taxon>Flavobacteriia</taxon>
        <taxon>Flavobacteriales</taxon>
        <taxon>Owenweeksiaceae</taxon>
        <taxon>Croceimicrobium</taxon>
    </lineage>
</organism>